<evidence type="ECO:0000256" key="2">
    <source>
        <dbReference type="ARBA" id="ARBA00023015"/>
    </source>
</evidence>
<evidence type="ECO:0000256" key="1">
    <source>
        <dbReference type="ARBA" id="ARBA00004123"/>
    </source>
</evidence>
<feature type="region of interest" description="Disordered" evidence="7">
    <location>
        <begin position="238"/>
        <end position="259"/>
    </location>
</feature>
<sequence>MPHVGSGGDDLASTDEIKVFKEEGDEEDNRSSENLTELKTSLVTEGEEEKSSDVSVTNDYGSPSKNTDCRPDSASHSGKSFDLLPPHSAPIGYVVSPYAHPHNGALGPVSMDIFPEGFSKSTMYQLLRDCETRHTLEMARNIDDEVKHQRLRNFALSSSFNDLRTHITTMPNVAPLSPRYFLFFVCESFRELPPQVLTNYQCSCSLVHASSIFTQDMKLKRTQSMGKGCHHPRSEFGSISLGDEDGSVQTESVGGPPSLFPHSLLEDVACQFPY</sequence>
<dbReference type="Proteomes" id="UP000827092">
    <property type="component" value="Unassembled WGS sequence"/>
</dbReference>
<evidence type="ECO:0000256" key="7">
    <source>
        <dbReference type="SAM" id="MobiDB-lite"/>
    </source>
</evidence>
<name>A0AAV6VN77_9ARAC</name>
<evidence type="ECO:0000256" key="5">
    <source>
        <dbReference type="ARBA" id="ARBA00023163"/>
    </source>
</evidence>
<evidence type="ECO:0000256" key="3">
    <source>
        <dbReference type="ARBA" id="ARBA00023125"/>
    </source>
</evidence>
<evidence type="ECO:0000313" key="9">
    <source>
        <dbReference type="EMBL" id="KAG8197267.1"/>
    </source>
</evidence>
<keyword evidence="4" id="KW-0010">Activator</keyword>
<dbReference type="GO" id="GO:0009887">
    <property type="term" value="P:animal organ morphogenesis"/>
    <property type="evidence" value="ECO:0007669"/>
    <property type="project" value="UniProtKB-ARBA"/>
</dbReference>
<dbReference type="InterPro" id="IPR013558">
    <property type="entry name" value="CTNNB1-bd_N"/>
</dbReference>
<feature type="region of interest" description="Disordered" evidence="7">
    <location>
        <begin position="1"/>
        <end position="83"/>
    </location>
</feature>
<dbReference type="AlphaFoldDB" id="A0AAV6VN77"/>
<evidence type="ECO:0000313" key="10">
    <source>
        <dbReference type="Proteomes" id="UP000827092"/>
    </source>
</evidence>
<organism evidence="9 10">
    <name type="scientific">Oedothorax gibbosus</name>
    <dbReference type="NCBI Taxonomy" id="931172"/>
    <lineage>
        <taxon>Eukaryota</taxon>
        <taxon>Metazoa</taxon>
        <taxon>Ecdysozoa</taxon>
        <taxon>Arthropoda</taxon>
        <taxon>Chelicerata</taxon>
        <taxon>Arachnida</taxon>
        <taxon>Araneae</taxon>
        <taxon>Araneomorphae</taxon>
        <taxon>Entelegynae</taxon>
        <taxon>Araneoidea</taxon>
        <taxon>Linyphiidae</taxon>
        <taxon>Erigoninae</taxon>
        <taxon>Oedothorax</taxon>
    </lineage>
</organism>
<dbReference type="InterPro" id="IPR027397">
    <property type="entry name" value="Catenin-bd_sf"/>
</dbReference>
<dbReference type="GO" id="GO:0060070">
    <property type="term" value="P:canonical Wnt signaling pathway"/>
    <property type="evidence" value="ECO:0007669"/>
    <property type="project" value="TreeGrafter"/>
</dbReference>
<dbReference type="EMBL" id="JAFNEN010000057">
    <property type="protein sequence ID" value="KAG8197267.1"/>
    <property type="molecule type" value="Genomic_DNA"/>
</dbReference>
<dbReference type="InterPro" id="IPR024940">
    <property type="entry name" value="TCF/LEF"/>
</dbReference>
<dbReference type="GO" id="GO:1990907">
    <property type="term" value="C:beta-catenin-TCF complex"/>
    <property type="evidence" value="ECO:0007669"/>
    <property type="project" value="TreeGrafter"/>
</dbReference>
<keyword evidence="2" id="KW-0805">Transcription regulation</keyword>
<dbReference type="PANTHER" id="PTHR10373">
    <property type="entry name" value="TRANSCRIPTION FACTOR 7 FAMILY MEMBER"/>
    <property type="match status" value="1"/>
</dbReference>
<comment type="subcellular location">
    <subcellularLocation>
        <location evidence="1">Nucleus</location>
    </subcellularLocation>
</comment>
<protein>
    <recommendedName>
        <fullName evidence="8">CTNNB1 binding N-teminal domain-containing protein</fullName>
    </recommendedName>
</protein>
<comment type="caution">
    <text evidence="9">The sequence shown here is derived from an EMBL/GenBank/DDBJ whole genome shotgun (WGS) entry which is preliminary data.</text>
</comment>
<reference evidence="9 10" key="1">
    <citation type="journal article" date="2022" name="Nat. Ecol. Evol.">
        <title>A masculinizing supergene underlies an exaggerated male reproductive morph in a spider.</title>
        <authorList>
            <person name="Hendrickx F."/>
            <person name="De Corte Z."/>
            <person name="Sonet G."/>
            <person name="Van Belleghem S.M."/>
            <person name="Kostlbacher S."/>
            <person name="Vangestel C."/>
        </authorList>
    </citation>
    <scope>NUCLEOTIDE SEQUENCE [LARGE SCALE GENOMIC DNA]</scope>
    <source>
        <strain evidence="9">W744_W776</strain>
    </source>
</reference>
<proteinExistence type="predicted"/>
<dbReference type="Pfam" id="PF08347">
    <property type="entry name" value="CTNNB1_binding"/>
    <property type="match status" value="1"/>
</dbReference>
<accession>A0AAV6VN77</accession>
<feature type="compositionally biased region" description="Polar residues" evidence="7">
    <location>
        <begin position="32"/>
        <end position="43"/>
    </location>
</feature>
<feature type="compositionally biased region" description="Polar residues" evidence="7">
    <location>
        <begin position="53"/>
        <end position="66"/>
    </location>
</feature>
<keyword evidence="5" id="KW-0804">Transcription</keyword>
<dbReference type="Gene3D" id="4.10.900.10">
    <property type="entry name" value="TCF3-CBD (Catenin binding domain)"/>
    <property type="match status" value="1"/>
</dbReference>
<feature type="domain" description="CTNNB1 binding N-teminal" evidence="8">
    <location>
        <begin position="5"/>
        <end position="60"/>
    </location>
</feature>
<dbReference type="PANTHER" id="PTHR10373:SF38">
    <property type="entry name" value="PROTEIN PANGOLIN, ISOFORM J"/>
    <property type="match status" value="1"/>
</dbReference>
<evidence type="ECO:0000256" key="6">
    <source>
        <dbReference type="ARBA" id="ARBA00023242"/>
    </source>
</evidence>
<dbReference type="GO" id="GO:0000978">
    <property type="term" value="F:RNA polymerase II cis-regulatory region sequence-specific DNA binding"/>
    <property type="evidence" value="ECO:0007669"/>
    <property type="project" value="TreeGrafter"/>
</dbReference>
<dbReference type="GO" id="GO:0000981">
    <property type="term" value="F:DNA-binding transcription factor activity, RNA polymerase II-specific"/>
    <property type="evidence" value="ECO:0007669"/>
    <property type="project" value="TreeGrafter"/>
</dbReference>
<evidence type="ECO:0000256" key="4">
    <source>
        <dbReference type="ARBA" id="ARBA00023159"/>
    </source>
</evidence>
<keyword evidence="6" id="KW-0539">Nucleus</keyword>
<gene>
    <name evidence="9" type="ORF">JTE90_007515</name>
</gene>
<keyword evidence="3" id="KW-0238">DNA-binding</keyword>
<dbReference type="GO" id="GO:0000785">
    <property type="term" value="C:chromatin"/>
    <property type="evidence" value="ECO:0007669"/>
    <property type="project" value="TreeGrafter"/>
</dbReference>
<keyword evidence="10" id="KW-1185">Reference proteome</keyword>
<evidence type="ECO:0000259" key="8">
    <source>
        <dbReference type="Pfam" id="PF08347"/>
    </source>
</evidence>